<dbReference type="PANTHER" id="PTHR36923">
    <property type="entry name" value="FERREDOXIN"/>
    <property type="match status" value="1"/>
</dbReference>
<dbReference type="RefSeq" id="WP_310458880.1">
    <property type="nucleotide sequence ID" value="NZ_JAVKPH010000032.1"/>
</dbReference>
<evidence type="ECO:0000256" key="6">
    <source>
        <dbReference type="RuleBase" id="RU368020"/>
    </source>
</evidence>
<organism evidence="7 8">
    <name type="scientific">Ruixingdingia sedimenti</name>
    <dbReference type="NCBI Taxonomy" id="3073604"/>
    <lineage>
        <taxon>Bacteria</taxon>
        <taxon>Pseudomonadati</taxon>
        <taxon>Pseudomonadota</taxon>
        <taxon>Alphaproteobacteria</taxon>
        <taxon>Rhodobacterales</taxon>
        <taxon>Paracoccaceae</taxon>
        <taxon>Ruixingdingia</taxon>
    </lineage>
</organism>
<keyword evidence="8" id="KW-1185">Reference proteome</keyword>
<dbReference type="Gene3D" id="3.30.70.20">
    <property type="match status" value="1"/>
</dbReference>
<dbReference type="InterPro" id="IPR001080">
    <property type="entry name" value="3Fe4S_ferredoxin"/>
</dbReference>
<gene>
    <name evidence="7" type="ORF">RGD00_19130</name>
</gene>
<sequence>MTGGGGKIVHVRVDHDLCAGVGMCVQFAPAGFRFDAAGQSEFIPDGGWSVKALQEAADACPMSAITLSFTPADTP</sequence>
<evidence type="ECO:0000256" key="1">
    <source>
        <dbReference type="ARBA" id="ARBA00022448"/>
    </source>
</evidence>
<keyword evidence="4 6" id="KW-0408">Iron</keyword>
<comment type="caution">
    <text evidence="7">The sequence shown here is derived from an EMBL/GenBank/DDBJ whole genome shotgun (WGS) entry which is preliminary data.</text>
</comment>
<keyword evidence="1 6" id="KW-0813">Transport</keyword>
<dbReference type="Proteomes" id="UP001247754">
    <property type="component" value="Unassembled WGS sequence"/>
</dbReference>
<evidence type="ECO:0000256" key="4">
    <source>
        <dbReference type="ARBA" id="ARBA00023004"/>
    </source>
</evidence>
<keyword evidence="2 6" id="KW-0479">Metal-binding</keyword>
<dbReference type="SUPFAM" id="SSF54862">
    <property type="entry name" value="4Fe-4S ferredoxins"/>
    <property type="match status" value="1"/>
</dbReference>
<evidence type="ECO:0000313" key="7">
    <source>
        <dbReference type="EMBL" id="MDR5654729.1"/>
    </source>
</evidence>
<protein>
    <recommendedName>
        <fullName evidence="6">Ferredoxin</fullName>
    </recommendedName>
</protein>
<name>A0ABU1FE34_9RHOB</name>
<dbReference type="PANTHER" id="PTHR36923:SF3">
    <property type="entry name" value="FERREDOXIN"/>
    <property type="match status" value="1"/>
</dbReference>
<evidence type="ECO:0000313" key="8">
    <source>
        <dbReference type="Proteomes" id="UP001247754"/>
    </source>
</evidence>
<evidence type="ECO:0000256" key="5">
    <source>
        <dbReference type="ARBA" id="ARBA00023014"/>
    </source>
</evidence>
<dbReference type="PRINTS" id="PR00352">
    <property type="entry name" value="3FE4SFRDOXIN"/>
</dbReference>
<proteinExistence type="predicted"/>
<dbReference type="InterPro" id="IPR051269">
    <property type="entry name" value="Fe-S_cluster_ET"/>
</dbReference>
<keyword evidence="5 6" id="KW-0411">Iron-sulfur</keyword>
<dbReference type="Pfam" id="PF13459">
    <property type="entry name" value="Fer4_15"/>
    <property type="match status" value="1"/>
</dbReference>
<evidence type="ECO:0000256" key="3">
    <source>
        <dbReference type="ARBA" id="ARBA00022982"/>
    </source>
</evidence>
<accession>A0ABU1FE34</accession>
<reference evidence="7 8" key="1">
    <citation type="submission" date="2023-09" db="EMBL/GenBank/DDBJ databases">
        <title>Xinfangfangia sedmenti sp. nov., isolated the sedment.</title>
        <authorList>
            <person name="Xu L."/>
        </authorList>
    </citation>
    <scope>NUCLEOTIDE SEQUENCE [LARGE SCALE GENOMIC DNA]</scope>
    <source>
        <strain evidence="7 8">LG-4</strain>
    </source>
</reference>
<dbReference type="EMBL" id="JAVKPH010000032">
    <property type="protein sequence ID" value="MDR5654729.1"/>
    <property type="molecule type" value="Genomic_DNA"/>
</dbReference>
<evidence type="ECO:0000256" key="2">
    <source>
        <dbReference type="ARBA" id="ARBA00022723"/>
    </source>
</evidence>
<comment type="function">
    <text evidence="6">Ferredoxins are iron-sulfur proteins that transfer electrons in a wide variety of metabolic reactions.</text>
</comment>
<keyword evidence="3 6" id="KW-0249">Electron transport</keyword>